<comment type="PTM">
    <text evidence="10">Is synthesized initially as an inactive proenzyme. Formation of the active enzyme involves a self-maturation process in which the active site pyruvoyl group is generated from an internal serine residue via an autocatalytic post-translational modification. Two non-identical subunits are generated from the proenzyme in this reaction, and the pyruvate is formed at the N-terminus of the alpha chain, which is derived from the carboxyl end of the proenzyme. The post-translation cleavage follows an unusual pathway, termed non-hydrolytic serinolysis, in which the side chain hydroxyl group of the serine supplies its oxygen atom to form the C-terminus of the beta chain, while the remainder of the serine residue undergoes an oxidative deamination to produce ammonia and the pyruvoyl group blocking the N-terminus of the alpha chain.</text>
</comment>
<evidence type="ECO:0000256" key="2">
    <source>
        <dbReference type="ARBA" id="ARBA00022793"/>
    </source>
</evidence>
<keyword evidence="12" id="KW-1185">Reference proteome</keyword>
<evidence type="ECO:0000256" key="4">
    <source>
        <dbReference type="ARBA" id="ARBA00023066"/>
    </source>
</evidence>
<keyword evidence="3 10" id="KW-0068">Autocatalytic cleavage</keyword>
<dbReference type="GO" id="GO:0008295">
    <property type="term" value="P:spermidine biosynthetic process"/>
    <property type="evidence" value="ECO:0007669"/>
    <property type="project" value="UniProtKB-UniRule"/>
</dbReference>
<dbReference type="InterPro" id="IPR017716">
    <property type="entry name" value="S-AdoMet_deCOase_pro-enz"/>
</dbReference>
<dbReference type="Gene3D" id="3.30.360.110">
    <property type="entry name" value="S-adenosylmethionine decarboxylase domain"/>
    <property type="match status" value="1"/>
</dbReference>
<feature type="site" description="Cleavage (non-hydrolytic); by autolysis" evidence="10">
    <location>
        <begin position="75"/>
        <end position="76"/>
    </location>
</feature>
<evidence type="ECO:0000256" key="7">
    <source>
        <dbReference type="ARBA" id="ARBA00023239"/>
    </source>
</evidence>
<evidence type="ECO:0000313" key="12">
    <source>
        <dbReference type="Proteomes" id="UP000607397"/>
    </source>
</evidence>
<evidence type="ECO:0000256" key="6">
    <source>
        <dbReference type="ARBA" id="ARBA00023145"/>
    </source>
</evidence>
<dbReference type="PANTHER" id="PTHR33866">
    <property type="entry name" value="S-ADENOSYLMETHIONINE DECARBOXYLASE PROENZYME"/>
    <property type="match status" value="1"/>
</dbReference>
<comment type="similarity">
    <text evidence="10">Belongs to the prokaryotic AdoMetDC family. Type 1 subfamily.</text>
</comment>
<dbReference type="AlphaFoldDB" id="A0A8K1ZXY1"/>
<evidence type="ECO:0000256" key="9">
    <source>
        <dbReference type="ARBA" id="ARBA00023317"/>
    </source>
</evidence>
<keyword evidence="6 10" id="KW-0865">Zymogen</keyword>
<comment type="function">
    <text evidence="10">Catalyzes the decarboxylation of S-adenosylmethionine to S-adenosylmethioninamine (dcAdoMet), the propylamine donor required for the synthesis of the polyamines spermine and spermidine from the diamine putrescine.</text>
</comment>
<reference evidence="11" key="1">
    <citation type="submission" date="2019-12" db="EMBL/GenBank/DDBJ databases">
        <title>High-Quality draft genome sequences of three cyanobacteria isolated from the limestone walls of the Old Cathedral of Coimbra.</title>
        <authorList>
            <person name="Tiago I."/>
            <person name="Soares F."/>
            <person name="Portugal A."/>
        </authorList>
    </citation>
    <scope>NUCLEOTIDE SEQUENCE [LARGE SCALE GENOMIC DNA]</scope>
    <source>
        <strain evidence="11">C</strain>
    </source>
</reference>
<evidence type="ECO:0000256" key="3">
    <source>
        <dbReference type="ARBA" id="ARBA00022813"/>
    </source>
</evidence>
<dbReference type="RefSeq" id="WP_161824623.1">
    <property type="nucleotide sequence ID" value="NZ_WVIC01000009.1"/>
</dbReference>
<keyword evidence="7 10" id="KW-0456">Lyase</keyword>
<comment type="caution">
    <text evidence="11">The sequence shown here is derived from an EMBL/GenBank/DDBJ whole genome shotgun (WGS) entry which is preliminary data.</text>
</comment>
<comment type="catalytic activity">
    <reaction evidence="10">
        <text>S-adenosyl-L-methionine + H(+) = S-adenosyl 3-(methylsulfanyl)propylamine + CO2</text>
        <dbReference type="Rhea" id="RHEA:15981"/>
        <dbReference type="ChEBI" id="CHEBI:15378"/>
        <dbReference type="ChEBI" id="CHEBI:16526"/>
        <dbReference type="ChEBI" id="CHEBI:57443"/>
        <dbReference type="ChEBI" id="CHEBI:59789"/>
        <dbReference type="EC" id="4.1.1.50"/>
    </reaction>
</comment>
<dbReference type="UniPathway" id="UPA00331">
    <property type="reaction ID" value="UER00451"/>
</dbReference>
<proteinExistence type="inferred from homology"/>
<keyword evidence="2 10" id="KW-0210">Decarboxylase</keyword>
<gene>
    <name evidence="10" type="primary">speH</name>
    <name evidence="11" type="ORF">GS597_06375</name>
</gene>
<dbReference type="Gene3D" id="3.30.160.750">
    <property type="match status" value="1"/>
</dbReference>
<evidence type="ECO:0000313" key="11">
    <source>
        <dbReference type="EMBL" id="NCJ06148.1"/>
    </source>
</evidence>
<feature type="active site" description="Schiff-base intermediate with substrate; via pyruvic acid" evidence="10">
    <location>
        <position position="76"/>
    </location>
</feature>
<dbReference type="Proteomes" id="UP000607397">
    <property type="component" value="Unassembled WGS sequence"/>
</dbReference>
<dbReference type="HAMAP" id="MF_00464">
    <property type="entry name" value="AdoMetDC_1"/>
    <property type="match status" value="1"/>
</dbReference>
<dbReference type="PANTHER" id="PTHR33866:SF2">
    <property type="entry name" value="S-ADENOSYLMETHIONINE DECARBOXYLASE PROENZYME"/>
    <property type="match status" value="1"/>
</dbReference>
<dbReference type="GO" id="GO:0004014">
    <property type="term" value="F:adenosylmethionine decarboxylase activity"/>
    <property type="evidence" value="ECO:0007669"/>
    <property type="project" value="UniProtKB-UniRule"/>
</dbReference>
<dbReference type="NCBIfam" id="TIGR03330">
    <property type="entry name" value="SAM_DCase_Bsu"/>
    <property type="match status" value="1"/>
</dbReference>
<evidence type="ECO:0000256" key="5">
    <source>
        <dbReference type="ARBA" id="ARBA00023115"/>
    </source>
</evidence>
<keyword evidence="1 10" id="KW-0949">S-adenosyl-L-methionine</keyword>
<dbReference type="InterPro" id="IPR042286">
    <property type="entry name" value="AdoMetDC_C"/>
</dbReference>
<feature type="active site" description="Proton donor; for catalytic activity" evidence="10">
    <location>
        <position position="96"/>
    </location>
</feature>
<feature type="chain" id="PRO_5035495800" description="S-adenosylmethionine decarboxylase beta chain" evidence="10">
    <location>
        <begin position="1"/>
        <end position="75"/>
    </location>
</feature>
<organism evidence="11 12">
    <name type="scientific">Petrachloros mirabilis ULC683</name>
    <dbReference type="NCBI Taxonomy" id="2781853"/>
    <lineage>
        <taxon>Bacteria</taxon>
        <taxon>Bacillati</taxon>
        <taxon>Cyanobacteriota</taxon>
        <taxon>Cyanophyceae</taxon>
        <taxon>Synechococcales</taxon>
        <taxon>Petrachlorosaceae</taxon>
        <taxon>Petrachloros</taxon>
        <taxon>Petrachloros mirabilis</taxon>
    </lineage>
</organism>
<dbReference type="SUPFAM" id="SSF56276">
    <property type="entry name" value="S-adenosylmethionine decarboxylase"/>
    <property type="match status" value="1"/>
</dbReference>
<evidence type="ECO:0000256" key="10">
    <source>
        <dbReference type="HAMAP-Rule" id="MF_00464"/>
    </source>
</evidence>
<dbReference type="GO" id="GO:0005829">
    <property type="term" value="C:cytosol"/>
    <property type="evidence" value="ECO:0007669"/>
    <property type="project" value="TreeGrafter"/>
</dbReference>
<keyword evidence="8 10" id="KW-0704">Schiff base</keyword>
<name>A0A8K1ZXY1_9CYAN</name>
<feature type="active site" description="Proton acceptor; for processing activity" evidence="10">
    <location>
        <position position="81"/>
    </location>
</feature>
<sequence length="158" mass="17117">MLNVLSGQLGDRFLAPVGTHCILELYDCPAAQLNDADLIKHSLREAAKKANATLLNEVMHQFEPQGITALALLSESHISIHTWPENGYAAVDVFTCGQHTDPEMACLYLVRAMQAGTYAVRKLPRQSETPLTSSFTIAAHALEASSPSPREMVASGIE</sequence>
<dbReference type="InterPro" id="IPR042284">
    <property type="entry name" value="AdoMetDC_N"/>
</dbReference>
<keyword evidence="4 10" id="KW-0745">Spermidine biosynthesis</keyword>
<keyword evidence="9 10" id="KW-0670">Pyruvate</keyword>
<comment type="pathway">
    <text evidence="10">Amine and polyamine biosynthesis; S-adenosylmethioninamine biosynthesis; S-adenosylmethioninamine from S-adenosyl-L-methionine: step 1/1.</text>
</comment>
<evidence type="ECO:0000256" key="1">
    <source>
        <dbReference type="ARBA" id="ARBA00022691"/>
    </source>
</evidence>
<dbReference type="EC" id="4.1.1.50" evidence="10"/>
<dbReference type="InterPro" id="IPR003826">
    <property type="entry name" value="AdoMetDC_fam_prok"/>
</dbReference>
<protein>
    <recommendedName>
        <fullName evidence="10">S-adenosylmethionine decarboxylase proenzyme</fullName>
        <shortName evidence="10">AdoMetDC</shortName>
        <shortName evidence="10">SAMDC</shortName>
        <ecNumber evidence="10">4.1.1.50</ecNumber>
    </recommendedName>
    <component>
        <recommendedName>
            <fullName evidence="10">S-adenosylmethionine decarboxylase beta chain</fullName>
        </recommendedName>
    </component>
    <component>
        <recommendedName>
            <fullName evidence="10">S-adenosylmethionine decarboxylase alpha chain</fullName>
        </recommendedName>
    </component>
</protein>
<dbReference type="InterPro" id="IPR016067">
    <property type="entry name" value="S-AdoMet_deCO2ase_core"/>
</dbReference>
<feature type="modified residue" description="Pyruvic acid (Ser); by autocatalysis" evidence="10">
    <location>
        <position position="76"/>
    </location>
</feature>
<comment type="subunit">
    <text evidence="10">Heterotetramer of two alpha and two beta chains arranged as a dimer of alpha/beta heterodimers.</text>
</comment>
<dbReference type="Pfam" id="PF02675">
    <property type="entry name" value="AdoMet_dc"/>
    <property type="match status" value="1"/>
</dbReference>
<evidence type="ECO:0000256" key="8">
    <source>
        <dbReference type="ARBA" id="ARBA00023270"/>
    </source>
</evidence>
<feature type="chain" id="PRO_5035495799" description="S-adenosylmethionine decarboxylase alpha chain" evidence="10">
    <location>
        <begin position="76"/>
        <end position="158"/>
    </location>
</feature>
<comment type="cofactor">
    <cofactor evidence="10">
        <name>pyruvate</name>
        <dbReference type="ChEBI" id="CHEBI:15361"/>
    </cofactor>
    <text evidence="10">Binds 1 pyruvoyl group covalently per subunit.</text>
</comment>
<keyword evidence="5 10" id="KW-0620">Polyamine biosynthesis</keyword>
<dbReference type="EMBL" id="WVIC01000009">
    <property type="protein sequence ID" value="NCJ06148.1"/>
    <property type="molecule type" value="Genomic_DNA"/>
</dbReference>
<accession>A0A8K1ZXY1</accession>